<evidence type="ECO:0000313" key="2">
    <source>
        <dbReference type="EMBL" id="TDZ52959.1"/>
    </source>
</evidence>
<proteinExistence type="predicted"/>
<evidence type="ECO:0000256" key="1">
    <source>
        <dbReference type="SAM" id="SignalP"/>
    </source>
</evidence>
<dbReference type="EMBL" id="PECC01000026">
    <property type="protein sequence ID" value="TDZ52959.1"/>
    <property type="molecule type" value="Genomic_DNA"/>
</dbReference>
<dbReference type="AlphaFoldDB" id="A0A4R8RFG3"/>
<gene>
    <name evidence="2" type="ORF">CCUG63697_01445</name>
</gene>
<dbReference type="RefSeq" id="WP_134048373.1">
    <property type="nucleotide sequence ID" value="NZ_PECB01000003.1"/>
</dbReference>
<accession>A0A4R8RFG3</accession>
<organism evidence="2 3">
    <name type="scientific">Mycobacteroides franklinii</name>
    <dbReference type="NCBI Taxonomy" id="948102"/>
    <lineage>
        <taxon>Bacteria</taxon>
        <taxon>Bacillati</taxon>
        <taxon>Actinomycetota</taxon>
        <taxon>Actinomycetes</taxon>
        <taxon>Mycobacteriales</taxon>
        <taxon>Mycobacteriaceae</taxon>
        <taxon>Mycobacteroides</taxon>
    </lineage>
</organism>
<comment type="caution">
    <text evidence="2">The sequence shown here is derived from an EMBL/GenBank/DDBJ whole genome shotgun (WGS) entry which is preliminary data.</text>
</comment>
<feature type="signal peptide" evidence="1">
    <location>
        <begin position="1"/>
        <end position="20"/>
    </location>
</feature>
<feature type="chain" id="PRO_5038773999" evidence="1">
    <location>
        <begin position="21"/>
        <end position="145"/>
    </location>
</feature>
<protein>
    <submittedName>
        <fullName evidence="2">Uncharacterized protein</fullName>
    </submittedName>
</protein>
<evidence type="ECO:0000313" key="3">
    <source>
        <dbReference type="Proteomes" id="UP000295165"/>
    </source>
</evidence>
<dbReference type="Proteomes" id="UP000295165">
    <property type="component" value="Unassembled WGS sequence"/>
</dbReference>
<reference evidence="2 3" key="1">
    <citation type="journal article" date="2019" name="Sci. Rep.">
        <title>Extended insight into the Mycobacterium chelonae-abscessus complex through whole genome sequencing of Mycobacterium salmoniphilum outbreak and Mycobacterium salmoniphilum-like strains.</title>
        <authorList>
            <person name="Behra P.R.K."/>
            <person name="Das S."/>
            <person name="Pettersson B.M.F."/>
            <person name="Shirreff L."/>
            <person name="DuCote T."/>
            <person name="Jacobsson K.G."/>
            <person name="Ennis D.G."/>
            <person name="Kirsebom L.A."/>
        </authorList>
    </citation>
    <scope>NUCLEOTIDE SEQUENCE [LARGE SCALE GENOMIC DNA]</scope>
    <source>
        <strain evidence="2 3">CCUG 63697</strain>
    </source>
</reference>
<keyword evidence="3" id="KW-1185">Reference proteome</keyword>
<keyword evidence="1" id="KW-0732">Signal</keyword>
<sequence precursor="true">MVVGIALLTAALATAGPGWADPASCAVYHESVLDRQTFISEHSAANDSTARARDRDEFADGLVAHRDVYFKLAGLFRGMANRMTDPRVRSLADNVSSAASDYGDAVNVRLASDLEKPASASIHNQLQSGFDRLESTWAALDGACR</sequence>
<name>A0A4R8RFG3_9MYCO</name>